<sequence>MKIIKIPVIKIVFINIIPKLPFKIYNQYGNDKKGSPINYFLSITRNQNIKSSEDIVNMIYNEINRLCIGLRMVLDSHFYSKYGKNYVEILISNPYLAYNESLKILSEDSVRLIFKTILKTFNINHYEIEMIINEISKGNDRALKQDFHHNAF</sequence>
<evidence type="ECO:0000313" key="1">
    <source>
        <dbReference type="EMBL" id="AFZ70596.1"/>
    </source>
</evidence>
<proteinExistence type="predicted"/>
<keyword evidence="2" id="KW-1185">Reference proteome</keyword>
<dbReference type="STRING" id="1056495.Calag_0856"/>
<dbReference type="EMBL" id="CP003378">
    <property type="protein sequence ID" value="AFZ70596.1"/>
    <property type="molecule type" value="Genomic_DNA"/>
</dbReference>
<dbReference type="Proteomes" id="UP000010469">
    <property type="component" value="Chromosome"/>
</dbReference>
<dbReference type="InParanoid" id="L0A9R8"/>
<dbReference type="HOGENOM" id="CLU_1718119_0_0_2"/>
<reference evidence="2" key="1">
    <citation type="submission" date="2012-03" db="EMBL/GenBank/DDBJ databases">
        <title>Complete genome of Caldisphaera lagunensis DSM 15908.</title>
        <authorList>
            <person name="Lucas S."/>
            <person name="Copeland A."/>
            <person name="Lapidus A."/>
            <person name="Glavina del Rio T."/>
            <person name="Dalin E."/>
            <person name="Tice H."/>
            <person name="Bruce D."/>
            <person name="Goodwin L."/>
            <person name="Pitluck S."/>
            <person name="Peters L."/>
            <person name="Mikhailova N."/>
            <person name="Teshima H."/>
            <person name="Kyrpides N."/>
            <person name="Mavromatis K."/>
            <person name="Ivanova N."/>
            <person name="Brettin T."/>
            <person name="Detter J.C."/>
            <person name="Han C."/>
            <person name="Larimer F."/>
            <person name="Land M."/>
            <person name="Hauser L."/>
            <person name="Markowitz V."/>
            <person name="Cheng J.-F."/>
            <person name="Hugenholtz P."/>
            <person name="Woyke T."/>
            <person name="Wu D."/>
            <person name="Spring S."/>
            <person name="Schroeder M."/>
            <person name="Brambilla E."/>
            <person name="Klenk H.-P."/>
            <person name="Eisen J.A."/>
        </authorList>
    </citation>
    <scope>NUCLEOTIDE SEQUENCE [LARGE SCALE GENOMIC DNA]</scope>
    <source>
        <strain evidence="2">DSM 15908 / JCM 11604 / IC-154</strain>
    </source>
</reference>
<dbReference type="eggNOG" id="arCOG11224">
    <property type="taxonomic scope" value="Archaea"/>
</dbReference>
<evidence type="ECO:0000313" key="2">
    <source>
        <dbReference type="Proteomes" id="UP000010469"/>
    </source>
</evidence>
<dbReference type="AlphaFoldDB" id="L0A9R8"/>
<accession>L0A9R8</accession>
<name>L0A9R8_CALLD</name>
<gene>
    <name evidence="1" type="ordered locus">Calag_0856</name>
</gene>
<protein>
    <submittedName>
        <fullName evidence="1">Uncharacterized protein</fullName>
    </submittedName>
</protein>
<dbReference type="KEGG" id="clg:Calag_0856"/>
<organism evidence="1 2">
    <name type="scientific">Caldisphaera lagunensis (strain DSM 15908 / JCM 11604 / ANMR 0165 / IC-154)</name>
    <dbReference type="NCBI Taxonomy" id="1056495"/>
    <lineage>
        <taxon>Archaea</taxon>
        <taxon>Thermoproteota</taxon>
        <taxon>Thermoprotei</taxon>
        <taxon>Acidilobales</taxon>
        <taxon>Caldisphaeraceae</taxon>
        <taxon>Caldisphaera</taxon>
    </lineage>
</organism>